<dbReference type="Proteomes" id="UP000823786">
    <property type="component" value="Unassembled WGS sequence"/>
</dbReference>
<keyword evidence="4" id="KW-1185">Reference proteome</keyword>
<protein>
    <submittedName>
        <fullName evidence="3">Uncharacterized protein YndB with AHSA1/START domain</fullName>
    </submittedName>
</protein>
<evidence type="ECO:0000256" key="1">
    <source>
        <dbReference type="ARBA" id="ARBA00006817"/>
    </source>
</evidence>
<comment type="caution">
    <text evidence="3">The sequence shown here is derived from an EMBL/GenBank/DDBJ whole genome shotgun (WGS) entry which is preliminary data.</text>
</comment>
<evidence type="ECO:0000313" key="4">
    <source>
        <dbReference type="Proteomes" id="UP000823786"/>
    </source>
</evidence>
<dbReference type="EMBL" id="JAGGJV010000004">
    <property type="protein sequence ID" value="MBP1859197.1"/>
    <property type="molecule type" value="Genomic_DNA"/>
</dbReference>
<organism evidence="3 4">
    <name type="scientific">Rhizobium herbae</name>
    <dbReference type="NCBI Taxonomy" id="508661"/>
    <lineage>
        <taxon>Bacteria</taxon>
        <taxon>Pseudomonadati</taxon>
        <taxon>Pseudomonadota</taxon>
        <taxon>Alphaproteobacteria</taxon>
        <taxon>Hyphomicrobiales</taxon>
        <taxon>Rhizobiaceae</taxon>
        <taxon>Rhizobium/Agrobacterium group</taxon>
        <taxon>Rhizobium</taxon>
    </lineage>
</organism>
<dbReference type="InterPro" id="IPR023393">
    <property type="entry name" value="START-like_dom_sf"/>
</dbReference>
<dbReference type="SUPFAM" id="SSF55961">
    <property type="entry name" value="Bet v1-like"/>
    <property type="match status" value="1"/>
</dbReference>
<dbReference type="RefSeq" id="WP_209853085.1">
    <property type="nucleotide sequence ID" value="NZ_JAGGJV010000004.1"/>
</dbReference>
<dbReference type="InterPro" id="IPR013538">
    <property type="entry name" value="ASHA1/2-like_C"/>
</dbReference>
<evidence type="ECO:0000313" key="3">
    <source>
        <dbReference type="EMBL" id="MBP1859197.1"/>
    </source>
</evidence>
<gene>
    <name evidence="3" type="ORF">J2Z75_002709</name>
</gene>
<evidence type="ECO:0000259" key="2">
    <source>
        <dbReference type="Pfam" id="PF08327"/>
    </source>
</evidence>
<accession>A0ABS4EML5</accession>
<dbReference type="Pfam" id="PF08327">
    <property type="entry name" value="AHSA1"/>
    <property type="match status" value="1"/>
</dbReference>
<name>A0ABS4EML5_9HYPH</name>
<reference evidence="3 4" key="1">
    <citation type="submission" date="2021-03" db="EMBL/GenBank/DDBJ databases">
        <title>Genomic Encyclopedia of Type Strains, Phase IV (KMG-IV): sequencing the most valuable type-strain genomes for metagenomic binning, comparative biology and taxonomic classification.</title>
        <authorList>
            <person name="Goeker M."/>
        </authorList>
    </citation>
    <scope>NUCLEOTIDE SEQUENCE [LARGE SCALE GENOMIC DNA]</scope>
    <source>
        <strain evidence="3 4">DSM 26427</strain>
    </source>
</reference>
<comment type="similarity">
    <text evidence="1">Belongs to the AHA1 family.</text>
</comment>
<proteinExistence type="inferred from homology"/>
<sequence length="162" mass="17840">MTARAEFVPADKANLVLTRTFNAPAALVYKVWTDPYHLAQWWGPHHFTNPVCEVDLRPGGVIRIHMKGPDGQMYPSNGTFKEIVENERLVFTSTYDGEDGVPMLEALNTVTFTEKDGKTQVTLHAQVLRATEAVLPALDGMEEGWSQSLEKLAAVIATVTAA</sequence>
<dbReference type="Gene3D" id="3.30.530.20">
    <property type="match status" value="1"/>
</dbReference>
<feature type="domain" description="Activator of Hsp90 ATPase homologue 1/2-like C-terminal" evidence="2">
    <location>
        <begin position="22"/>
        <end position="156"/>
    </location>
</feature>
<dbReference type="CDD" id="cd07814">
    <property type="entry name" value="SRPBCC_CalC_Aha1-like"/>
    <property type="match status" value="1"/>
</dbReference>